<proteinExistence type="predicted"/>
<reference evidence="4" key="1">
    <citation type="submission" date="2017-01" db="EMBL/GenBank/DDBJ databases">
        <title>Comparative genomics of anhydrobiosis in the tardigrade Hypsibius dujardini.</title>
        <authorList>
            <person name="Yoshida Y."/>
            <person name="Koutsovoulos G."/>
            <person name="Laetsch D."/>
            <person name="Stevens L."/>
            <person name="Kumar S."/>
            <person name="Horikawa D."/>
            <person name="Ishino K."/>
            <person name="Komine S."/>
            <person name="Tomita M."/>
            <person name="Blaxter M."/>
            <person name="Arakawa K."/>
        </authorList>
    </citation>
    <scope>NUCLEOTIDE SEQUENCE [LARGE SCALE GENOMIC DNA]</scope>
    <source>
        <strain evidence="4">Z151</strain>
    </source>
</reference>
<evidence type="ECO:0000256" key="1">
    <source>
        <dbReference type="SAM" id="Coils"/>
    </source>
</evidence>
<gene>
    <name evidence="3" type="ORF">BV898_07975</name>
</gene>
<evidence type="ECO:0000256" key="2">
    <source>
        <dbReference type="SAM" id="MobiDB-lite"/>
    </source>
</evidence>
<keyword evidence="1" id="KW-0175">Coiled coil</keyword>
<evidence type="ECO:0008006" key="5">
    <source>
        <dbReference type="Google" id="ProtNLM"/>
    </source>
</evidence>
<evidence type="ECO:0000313" key="4">
    <source>
        <dbReference type="Proteomes" id="UP000192578"/>
    </source>
</evidence>
<accession>A0A1W0WS62</accession>
<dbReference type="InterPro" id="IPR039341">
    <property type="entry name" value="CFAP99"/>
</dbReference>
<protein>
    <recommendedName>
        <fullName evidence="5">Cilia-and flagella-associated protein 99</fullName>
    </recommendedName>
</protein>
<dbReference type="Proteomes" id="UP000192578">
    <property type="component" value="Unassembled WGS sequence"/>
</dbReference>
<sequence length="720" mass="84491">MANILIQVLKLSASILEKFDPTQPSSLPEFIEDFLKEEHQTEPNRTEEHQTVLPSDQRDLILEICTGCLKQHRVLHGIIRPFCGQTKRTILRRDLRLFEVISYFLLFLTNGYSRTVVQTVLARLYSFGVRRFLLFFTGCSQDGEVEREDRPMHSTVRQNWYASFDRAYVEENFYGPYCRYEEELRGIVAAVEATYKNEAQRRPAARGTIVRPFDFKTSERKIASEARLLSRQTPQNEKHHRRPLFEANAIPSTTYAPSEGTVRLLLKAKERTENIQLFKTRVKQRELARQKARLLDGSDGFDGPADLIEKSTHLLAQVRNREMDGMRSPRSPKPKKVPEWKVRKFNPRPPIKPVKQTSAAQVRDREMDDMRSPRSPRSPKPKKAPEWKVRKLNPRPPIKPVKQTTAALLREKALCQRHKDSLQRKSEELSAGFYDPEDYEQRLRRLEARDFETAIVVNERKIIDAMQSLEKAIVAKKAYDDEAKLKALTEKELQKGFREQRRVELEEDISNLRGAVERAQVLTRAQLGEAKRRILLQKQQQALAVKEEHNELQHRYLDQCEEEMARRKAVIAQIQEMEARISAYERAFDFDTVRPYGALTDMSLADLQANLIALRLAVVEQLARKRDRLNDQRALFRQSLEEAREFVARRRPLWAEEKRVSVERARRLKQLRDGVHYLPNVLAVRERMVQQSRERRKQRVMERESLLKIRDSAWERYFYA</sequence>
<feature type="region of interest" description="Disordered" evidence="2">
    <location>
        <begin position="320"/>
        <end position="399"/>
    </location>
</feature>
<dbReference type="PANTHER" id="PTHR34649">
    <property type="entry name" value="CILIA- AND FLAGELLA-ASSOCIATED PROTEIN 99"/>
    <property type="match status" value="1"/>
</dbReference>
<evidence type="ECO:0000313" key="3">
    <source>
        <dbReference type="EMBL" id="OQV18034.1"/>
    </source>
</evidence>
<feature type="compositionally biased region" description="Basic and acidic residues" evidence="2">
    <location>
        <begin position="362"/>
        <end position="372"/>
    </location>
</feature>
<keyword evidence="4" id="KW-1185">Reference proteome</keyword>
<dbReference type="AlphaFoldDB" id="A0A1W0WS62"/>
<organism evidence="3 4">
    <name type="scientific">Hypsibius exemplaris</name>
    <name type="common">Freshwater tardigrade</name>
    <dbReference type="NCBI Taxonomy" id="2072580"/>
    <lineage>
        <taxon>Eukaryota</taxon>
        <taxon>Metazoa</taxon>
        <taxon>Ecdysozoa</taxon>
        <taxon>Tardigrada</taxon>
        <taxon>Eutardigrada</taxon>
        <taxon>Parachela</taxon>
        <taxon>Hypsibioidea</taxon>
        <taxon>Hypsibiidae</taxon>
        <taxon>Hypsibius</taxon>
    </lineage>
</organism>
<name>A0A1W0WS62_HYPEX</name>
<comment type="caution">
    <text evidence="3">The sequence shown here is derived from an EMBL/GenBank/DDBJ whole genome shotgun (WGS) entry which is preliminary data.</text>
</comment>
<feature type="coiled-coil region" evidence="1">
    <location>
        <begin position="502"/>
        <end position="587"/>
    </location>
</feature>
<dbReference type="PANTHER" id="PTHR34649:SF1">
    <property type="entry name" value="CILIA- AND FLAGELLA-ASSOCIATED PROTEIN 99"/>
    <property type="match status" value="1"/>
</dbReference>
<dbReference type="EMBL" id="MTYJ01000054">
    <property type="protein sequence ID" value="OQV18034.1"/>
    <property type="molecule type" value="Genomic_DNA"/>
</dbReference>
<dbReference type="OrthoDB" id="10262255at2759"/>